<dbReference type="GO" id="GO:0020037">
    <property type="term" value="F:heme binding"/>
    <property type="evidence" value="ECO:0007669"/>
    <property type="project" value="InterPro"/>
</dbReference>
<reference evidence="11 12" key="1">
    <citation type="submission" date="2017-12" db="EMBL/GenBank/DDBJ databases">
        <title>Comparative genomics of Botrytis spp.</title>
        <authorList>
            <person name="Valero-Jimenez C.A."/>
            <person name="Tapia P."/>
            <person name="Veloso J."/>
            <person name="Silva-Moreno E."/>
            <person name="Staats M."/>
            <person name="Valdes J.H."/>
            <person name="Van Kan J.A.L."/>
        </authorList>
    </citation>
    <scope>NUCLEOTIDE SEQUENCE [LARGE SCALE GENOMIC DNA]</scope>
    <source>
        <strain evidence="11 12">MUCL435</strain>
    </source>
</reference>
<dbReference type="AlphaFoldDB" id="A0A4S8QS15"/>
<dbReference type="Gene3D" id="1.10.630.10">
    <property type="entry name" value="Cytochrome P450"/>
    <property type="match status" value="1"/>
</dbReference>
<evidence type="ECO:0000256" key="1">
    <source>
        <dbReference type="ARBA" id="ARBA00001971"/>
    </source>
</evidence>
<dbReference type="CDD" id="cd11060">
    <property type="entry name" value="CYP57A1-like"/>
    <property type="match status" value="1"/>
</dbReference>
<dbReference type="Pfam" id="PF00067">
    <property type="entry name" value="p450"/>
    <property type="match status" value="1"/>
</dbReference>
<keyword evidence="4 9" id="KW-0479">Metal-binding</keyword>
<dbReference type="GO" id="GO:0005506">
    <property type="term" value="F:iron ion binding"/>
    <property type="evidence" value="ECO:0007669"/>
    <property type="project" value="InterPro"/>
</dbReference>
<dbReference type="InterPro" id="IPR036396">
    <property type="entry name" value="Cyt_P450_sf"/>
</dbReference>
<dbReference type="PRINTS" id="PR00463">
    <property type="entry name" value="EP450I"/>
</dbReference>
<evidence type="ECO:0000313" key="12">
    <source>
        <dbReference type="Proteomes" id="UP000308671"/>
    </source>
</evidence>
<evidence type="ECO:0000256" key="4">
    <source>
        <dbReference type="ARBA" id="ARBA00022723"/>
    </source>
</evidence>
<keyword evidence="10" id="KW-0812">Transmembrane</keyword>
<name>A0A4S8QS15_9HELO</name>
<dbReference type="GO" id="GO:0004497">
    <property type="term" value="F:monooxygenase activity"/>
    <property type="evidence" value="ECO:0007669"/>
    <property type="project" value="UniProtKB-KW"/>
</dbReference>
<dbReference type="EMBL" id="PQXL01000683">
    <property type="protein sequence ID" value="THV44259.1"/>
    <property type="molecule type" value="Genomic_DNA"/>
</dbReference>
<dbReference type="OrthoDB" id="1470350at2759"/>
<evidence type="ECO:0000256" key="2">
    <source>
        <dbReference type="ARBA" id="ARBA00010617"/>
    </source>
</evidence>
<keyword evidence="3 9" id="KW-0349">Heme</keyword>
<feature type="transmembrane region" description="Helical" evidence="10">
    <location>
        <begin position="6"/>
        <end position="33"/>
    </location>
</feature>
<evidence type="ECO:0000256" key="6">
    <source>
        <dbReference type="ARBA" id="ARBA00023004"/>
    </source>
</evidence>
<proteinExistence type="inferred from homology"/>
<evidence type="ECO:0000313" key="11">
    <source>
        <dbReference type="EMBL" id="THV44259.1"/>
    </source>
</evidence>
<protein>
    <submittedName>
        <fullName evidence="11">Uncharacterized protein</fullName>
    </submittedName>
</protein>
<keyword evidence="12" id="KW-1185">Reference proteome</keyword>
<evidence type="ECO:0000256" key="3">
    <source>
        <dbReference type="ARBA" id="ARBA00022617"/>
    </source>
</evidence>
<organism evidence="11 12">
    <name type="scientific">Botrytis galanthina</name>
    <dbReference type="NCBI Taxonomy" id="278940"/>
    <lineage>
        <taxon>Eukaryota</taxon>
        <taxon>Fungi</taxon>
        <taxon>Dikarya</taxon>
        <taxon>Ascomycota</taxon>
        <taxon>Pezizomycotina</taxon>
        <taxon>Leotiomycetes</taxon>
        <taxon>Helotiales</taxon>
        <taxon>Sclerotiniaceae</taxon>
        <taxon>Botrytis</taxon>
    </lineage>
</organism>
<sequence>MSDSTLSLGSFVCLMSLGSIVLWYTVSAVLAWYPLRKIPAPSFLAKFSYLWLAKTTYSGKQYWVHRDLHKKYGPLVRIGPTDIITDDPDIIKKISSARSSHRRGDWYLTGRFNPYYDNMFTMLEPGPHAKAKARAAAAYSGRDMPDLEVGVNAQLQTLIGLIRSKYASNALKPHQPLLDLGPLSCFFTMDVITRLAFGEEFGYLKEETDQYSFLRGVRELWPRMSTSADTPWIRKFLFSPAFLKVLGPKPTDKTGFGALMAIAEHHVGKRFAPDAKEKQDMLGSFIKHGFNQQECEVEGLFMIVAGAESTASAIRSTLIHIMTCPRVYQKLKAEINLSVAEGKVSSPIKIEEAKSLPFLQAVIYEGIRMRPPLLGLFPKIVPDGGEEFHGMFIPAGTAICMNTSSLLRSTALFGDDADVYRPERYMELEKSKRGEMERNVELAFGYGQYMCVGKTVAFMELNKSVFEILRAFDLQLTSPAKPCDVLSYGVFLESNMLVKVTESEGAESG</sequence>
<evidence type="ECO:0000256" key="8">
    <source>
        <dbReference type="ARBA" id="ARBA00023033"/>
    </source>
</evidence>
<dbReference type="PANTHER" id="PTHR24305:SF77">
    <property type="entry name" value="CYTOCHROME P450 MONOOXYGENASE"/>
    <property type="match status" value="1"/>
</dbReference>
<keyword evidence="10" id="KW-0472">Membrane</keyword>
<gene>
    <name evidence="11" type="ORF">BGAL_0687g00020</name>
</gene>
<evidence type="ECO:0000256" key="7">
    <source>
        <dbReference type="ARBA" id="ARBA00023026"/>
    </source>
</evidence>
<accession>A0A4S8QS15</accession>
<comment type="cofactor">
    <cofactor evidence="1 9">
        <name>heme</name>
        <dbReference type="ChEBI" id="CHEBI:30413"/>
    </cofactor>
</comment>
<dbReference type="SUPFAM" id="SSF48264">
    <property type="entry name" value="Cytochrome P450"/>
    <property type="match status" value="1"/>
</dbReference>
<dbReference type="PANTHER" id="PTHR24305">
    <property type="entry name" value="CYTOCHROME P450"/>
    <property type="match status" value="1"/>
</dbReference>
<dbReference type="InterPro" id="IPR002401">
    <property type="entry name" value="Cyt_P450_E_grp-I"/>
</dbReference>
<evidence type="ECO:0000256" key="5">
    <source>
        <dbReference type="ARBA" id="ARBA00023002"/>
    </source>
</evidence>
<dbReference type="InterPro" id="IPR001128">
    <property type="entry name" value="Cyt_P450"/>
</dbReference>
<dbReference type="InterPro" id="IPR050121">
    <property type="entry name" value="Cytochrome_P450_monoxygenase"/>
</dbReference>
<dbReference type="PRINTS" id="PR00385">
    <property type="entry name" value="P450"/>
</dbReference>
<evidence type="ECO:0000256" key="10">
    <source>
        <dbReference type="SAM" id="Phobius"/>
    </source>
</evidence>
<comment type="caution">
    <text evidence="11">The sequence shown here is derived from an EMBL/GenBank/DDBJ whole genome shotgun (WGS) entry which is preliminary data.</text>
</comment>
<dbReference type="Proteomes" id="UP000308671">
    <property type="component" value="Unassembled WGS sequence"/>
</dbReference>
<feature type="binding site" description="axial binding residue" evidence="9">
    <location>
        <position position="451"/>
    </location>
    <ligand>
        <name>heme</name>
        <dbReference type="ChEBI" id="CHEBI:30413"/>
    </ligand>
    <ligandPart>
        <name>Fe</name>
        <dbReference type="ChEBI" id="CHEBI:18248"/>
    </ligandPart>
</feature>
<comment type="similarity">
    <text evidence="2">Belongs to the cytochrome P450 family.</text>
</comment>
<dbReference type="GO" id="GO:0016705">
    <property type="term" value="F:oxidoreductase activity, acting on paired donors, with incorporation or reduction of molecular oxygen"/>
    <property type="evidence" value="ECO:0007669"/>
    <property type="project" value="InterPro"/>
</dbReference>
<evidence type="ECO:0000256" key="9">
    <source>
        <dbReference type="PIRSR" id="PIRSR602401-1"/>
    </source>
</evidence>
<keyword evidence="6 9" id="KW-0408">Iron</keyword>
<keyword evidence="7" id="KW-0843">Virulence</keyword>
<keyword evidence="8" id="KW-0503">Monooxygenase</keyword>
<keyword evidence="10" id="KW-1133">Transmembrane helix</keyword>
<keyword evidence="5" id="KW-0560">Oxidoreductase</keyword>